<gene>
    <name evidence="5" type="ORF">C5L36_0B00820</name>
</gene>
<dbReference type="GO" id="GO:0005829">
    <property type="term" value="C:cytosol"/>
    <property type="evidence" value="ECO:0007669"/>
    <property type="project" value="TreeGrafter"/>
</dbReference>
<dbReference type="InterPro" id="IPR001494">
    <property type="entry name" value="Importin-beta_N"/>
</dbReference>
<dbReference type="RefSeq" id="XP_029320292.1">
    <property type="nucleotide sequence ID" value="XM_029464433.1"/>
</dbReference>
<dbReference type="GO" id="GO:0005635">
    <property type="term" value="C:nuclear envelope"/>
    <property type="evidence" value="ECO:0007669"/>
    <property type="project" value="TreeGrafter"/>
</dbReference>
<evidence type="ECO:0000313" key="6">
    <source>
        <dbReference type="Proteomes" id="UP000249293"/>
    </source>
</evidence>
<dbReference type="GO" id="GO:0006606">
    <property type="term" value="P:protein import into nucleus"/>
    <property type="evidence" value="ECO:0007669"/>
    <property type="project" value="TreeGrafter"/>
</dbReference>
<name>A0A2U9R0L2_PICKU</name>
<organism evidence="5 6">
    <name type="scientific">Pichia kudriavzevii</name>
    <name type="common">Yeast</name>
    <name type="synonym">Issatchenkia orientalis</name>
    <dbReference type="NCBI Taxonomy" id="4909"/>
    <lineage>
        <taxon>Eukaryota</taxon>
        <taxon>Fungi</taxon>
        <taxon>Dikarya</taxon>
        <taxon>Ascomycota</taxon>
        <taxon>Saccharomycotina</taxon>
        <taxon>Pichiomycetes</taxon>
        <taxon>Pichiales</taxon>
        <taxon>Pichiaceae</taxon>
        <taxon>Pichia</taxon>
    </lineage>
</organism>
<proteinExistence type="predicted"/>
<keyword evidence="2" id="KW-0813">Transport</keyword>
<dbReference type="AlphaFoldDB" id="A0A2U9R0L2"/>
<dbReference type="PANTHER" id="PTHR10997">
    <property type="entry name" value="IMPORTIN-7, 8, 11"/>
    <property type="match status" value="1"/>
</dbReference>
<evidence type="ECO:0000256" key="3">
    <source>
        <dbReference type="ARBA" id="ARBA00023242"/>
    </source>
</evidence>
<dbReference type="InterPro" id="IPR016024">
    <property type="entry name" value="ARM-type_fold"/>
</dbReference>
<dbReference type="GO" id="GO:0031267">
    <property type="term" value="F:small GTPase binding"/>
    <property type="evidence" value="ECO:0007669"/>
    <property type="project" value="InterPro"/>
</dbReference>
<dbReference type="InterPro" id="IPR011989">
    <property type="entry name" value="ARM-like"/>
</dbReference>
<evidence type="ECO:0000313" key="5">
    <source>
        <dbReference type="EMBL" id="AWU74815.1"/>
    </source>
</evidence>
<evidence type="ECO:0000256" key="1">
    <source>
        <dbReference type="ARBA" id="ARBA00004123"/>
    </source>
</evidence>
<dbReference type="Proteomes" id="UP000249293">
    <property type="component" value="Chromosome 2"/>
</dbReference>
<dbReference type="Gene3D" id="1.25.10.10">
    <property type="entry name" value="Leucine-rich Repeat Variant"/>
    <property type="match status" value="1"/>
</dbReference>
<dbReference type="PROSITE" id="PS50166">
    <property type="entry name" value="IMPORTIN_B_NT"/>
    <property type="match status" value="1"/>
</dbReference>
<reference evidence="5 6" key="1">
    <citation type="submission" date="2018-06" db="EMBL/GenBank/DDBJ databases">
        <title>Population genomics shows no distinction between pathogenic Candida krusei and environmental Pichia kudriavzevii: One species, four names.</title>
        <authorList>
            <person name="Douglass A.P."/>
            <person name="Offei B."/>
            <person name="Braun-Galleani S."/>
            <person name="Coughlan A.Y."/>
            <person name="Martos A."/>
            <person name="Ortiz-Merino R.A."/>
            <person name="Byrne K.P."/>
            <person name="Wolfe K.H."/>
        </authorList>
    </citation>
    <scope>NUCLEOTIDE SEQUENCE [LARGE SCALE GENOMIC DNA]</scope>
    <source>
        <strain evidence="5 6">CBS573</strain>
    </source>
</reference>
<evidence type="ECO:0000259" key="4">
    <source>
        <dbReference type="PROSITE" id="PS50166"/>
    </source>
</evidence>
<dbReference type="VEuPathDB" id="FungiDB:C5L36_0B00820"/>
<dbReference type="SUPFAM" id="SSF48371">
    <property type="entry name" value="ARM repeat"/>
    <property type="match status" value="1"/>
</dbReference>
<accession>A0A2U9R0L2</accession>
<keyword evidence="6" id="KW-1185">Reference proteome</keyword>
<evidence type="ECO:0000256" key="2">
    <source>
        <dbReference type="ARBA" id="ARBA00022448"/>
    </source>
</evidence>
<protein>
    <recommendedName>
        <fullName evidence="4">Importin N-terminal domain-containing protein</fullName>
    </recommendedName>
</protein>
<comment type="subcellular location">
    <subcellularLocation>
        <location evidence="1">Nucleus</location>
    </subcellularLocation>
</comment>
<dbReference type="PANTHER" id="PTHR10997:SF9">
    <property type="entry name" value="IMPORTIN-9"/>
    <property type="match status" value="1"/>
</dbReference>
<feature type="domain" description="Importin N-terminal" evidence="4">
    <location>
        <begin position="28"/>
        <end position="107"/>
    </location>
</feature>
<dbReference type="EMBL" id="CP028774">
    <property type="protein sequence ID" value="AWU74815.1"/>
    <property type="molecule type" value="Genomic_DNA"/>
</dbReference>
<dbReference type="OrthoDB" id="431626at2759"/>
<sequence length="1041" mass="118180">MDSTESLIGMRRLLENLLSPDNSVRIQSELEFKHFMESDANSLSYLLIQTALDDSLALATRQSALLQIKRIVPLVWSPAFDKFVGPTPINQKIKGILRNSLLKLVADPDSKIRSSASYAIVQIAAVDYPDEWPELLGHLYDSTTNPDSSMFNIIGSLSVLQEIFDDVVTDQQFFEGGVAIQVLKTCETLLQNKFNSAEVKVETLRLLKSLCQSFDNADFDINGREQFCNSVIPQIYQLVISTSKNVSAEPFVNSLTAWELKYETYYILDYFMNSFSNLLESFASASFNLLLQDFSVQSEVYQQLLMSDIDTIEFDKIFTDVKQFYSSQRERKEPYPFLTTSMSKEVEFMQTLIEIQNVDNPVHLSNILDLLAHVSILPSSKIEDYNSDFNQFVTDESGLNVEIAIRDSIRELLSDINENANHILIDLLMEKLNKLGDLKANQLKAETIVFLLSCCFENDDTIVQAPSFDLEKFLNSSLNLLLSGYIVSEEFQFLAARFILMIPRFLFKFANKCKQFGVSAFTKICSVISKLGGVDDFFIVKSSILISLQYYNYFIRAKEFGTLVQNELLGLVTQVSTEATEDTNMTLLDVMTIIISIDNLELTKNSHTIELILTIGFKNDSNFTMSSAMFECIEDILKDIPKPNYDDIVSFVFPFLLQKIVEVKEEYSSDIDLCLQVLGSFLKVNSSYQIPGEIFYNTFSVINKFILVCQDDELIQSSTEALIELVRHSPELCSKFIDPETKETGIQILLRNTAKLLSPDMSDRAIVKLGDLVNLLITNFNQSIGSYLDEILRALTVRLVHATEVPTIENMILIFNALTISQPSSTINFLKSFMIDGKPALVKVLPLWFQAYEVMRGYDSILSNVRAFIEIYKLNDRDIKGIVVDGDPLPQQVPDGIIVTRSIAKRMSIKYKQIPADAKIVSLLLEELKNEITAGDHGAAVGHIRDVDNDNDYDDVDDDDDDGWEDVEDLGRQTLDQLKDYVDEQKSLKRDRVGNNDDMKELLISFFKECTVQNTSNFEDIYNQFMSDNQRKLLSEYLLFA</sequence>
<dbReference type="KEGG" id="pkz:C5L36_0B00820"/>
<dbReference type="STRING" id="4909.A0A2U9R0L2"/>
<keyword evidence="3" id="KW-0539">Nucleus</keyword>
<dbReference type="GeneID" id="40382580"/>